<feature type="region of interest" description="Disordered" evidence="2">
    <location>
        <begin position="651"/>
        <end position="717"/>
    </location>
</feature>
<feature type="compositionally biased region" description="Basic and acidic residues" evidence="2">
    <location>
        <begin position="651"/>
        <end position="662"/>
    </location>
</feature>
<name>G0V2T5_TRYCI</name>
<feature type="region of interest" description="Disordered" evidence="2">
    <location>
        <begin position="557"/>
        <end position="616"/>
    </location>
</feature>
<feature type="compositionally biased region" description="Basic and acidic residues" evidence="2">
    <location>
        <begin position="416"/>
        <end position="425"/>
    </location>
</feature>
<dbReference type="EMBL" id="HE575324">
    <property type="protein sequence ID" value="CCC95957.1"/>
    <property type="molecule type" value="Genomic_DNA"/>
</dbReference>
<feature type="compositionally biased region" description="Polar residues" evidence="2">
    <location>
        <begin position="663"/>
        <end position="679"/>
    </location>
</feature>
<gene>
    <name evidence="3" type="ORF">TCIL3000_11_14740</name>
</gene>
<feature type="compositionally biased region" description="Basic and acidic residues" evidence="2">
    <location>
        <begin position="687"/>
        <end position="696"/>
    </location>
</feature>
<reference evidence="3" key="1">
    <citation type="journal article" date="2012" name="Proc. Natl. Acad. Sci. U.S.A.">
        <title>Antigenic diversity is generated by distinct evolutionary mechanisms in African trypanosome species.</title>
        <authorList>
            <person name="Jackson A.P."/>
            <person name="Berry A."/>
            <person name="Aslett M."/>
            <person name="Allison H.C."/>
            <person name="Burton P."/>
            <person name="Vavrova-Anderson J."/>
            <person name="Brown R."/>
            <person name="Browne H."/>
            <person name="Corton N."/>
            <person name="Hauser H."/>
            <person name="Gamble J."/>
            <person name="Gilderthorp R."/>
            <person name="Marcello L."/>
            <person name="McQuillan J."/>
            <person name="Otto T.D."/>
            <person name="Quail M.A."/>
            <person name="Sanders M.J."/>
            <person name="van Tonder A."/>
            <person name="Ginger M.L."/>
            <person name="Field M.C."/>
            <person name="Barry J.D."/>
            <person name="Hertz-Fowler C."/>
            <person name="Berriman M."/>
        </authorList>
    </citation>
    <scope>NUCLEOTIDE SEQUENCE</scope>
    <source>
        <strain evidence="3">IL3000</strain>
    </source>
</reference>
<evidence type="ECO:0000256" key="2">
    <source>
        <dbReference type="SAM" id="MobiDB-lite"/>
    </source>
</evidence>
<accession>G0V2T5</accession>
<keyword evidence="1" id="KW-0175">Coiled coil</keyword>
<sequence length="765" mass="85323">MTIIRHVVTTPRRREFISKAVQTEMTCSPDCASVDASMEKYVSEQFQDLLKLRTAIEGAMKEVACSVYDVNSFKDVLFKLEGKLSTELPMTDLLLLTSKLFRRTMNLGRLLGCFFGVIFADGHADERFHITELRILHRELTDLKERYKKAVEERTQLQNMLDEAGEVAVNHSRTVELLETQNNVLKLQTIGLEDQMALLFSQMNKDMQRQCREAYGKSFAEVDQDQLNISKEVFRQSMDTLSDQLRLSRTLIAEVRELVMACSQGSSAGGRTADQRIAKEPGIRFKLKQVESNFQYIVARFSAVKDVVSDTSNSLINALHERKNILFLALQHIRLYDIQNAKMRRSKANLTEMKRLVRDLQKRMPATFPPGTVTMVDRIGQISVQKWNVGSTLETIRAQRGVESVAERGVSVSVARDEVGSEQAHRSMKAPPTLELPSQKQTVPQPVSTAQAADYAAEEFSNYEPQSNSSYISGPSDTAGFPSVYSILDTVSFLGRQMDELDNNLMFENEVDTFLKILTLSIPTTPRAADELYSTLDEETNLGLALLPAGIHGRRDQQGGALGLTMSNTSDREGLPPPGLSTTALEGSSEIPRAHEKPTDGATTEAGKTDGKKSADSAMAEFTTKLGFLRQAYESRIADLERREADIHRMLTLPKTKEKQENAGENTPKRGTSGRSGQRSARRKGSANKEERKQQEDMDQLLQARAKWQQSKADLQGNKAVRETVIKELGKMTQAFSGGDVTGSEGRSELSTTTRLDTGHKSEDK</sequence>
<dbReference type="VEuPathDB" id="TriTrypDB:TcIL3000.11.14740"/>
<evidence type="ECO:0000313" key="3">
    <source>
        <dbReference type="EMBL" id="CCC95957.1"/>
    </source>
</evidence>
<organism evidence="3">
    <name type="scientific">Trypanosoma congolense (strain IL3000)</name>
    <dbReference type="NCBI Taxonomy" id="1068625"/>
    <lineage>
        <taxon>Eukaryota</taxon>
        <taxon>Discoba</taxon>
        <taxon>Euglenozoa</taxon>
        <taxon>Kinetoplastea</taxon>
        <taxon>Metakinetoplastina</taxon>
        <taxon>Trypanosomatida</taxon>
        <taxon>Trypanosomatidae</taxon>
        <taxon>Trypanosoma</taxon>
        <taxon>Nannomonas</taxon>
    </lineage>
</organism>
<dbReference type="AlphaFoldDB" id="G0V2T5"/>
<proteinExistence type="predicted"/>
<feature type="coiled-coil region" evidence="1">
    <location>
        <begin position="133"/>
        <end position="167"/>
    </location>
</feature>
<feature type="region of interest" description="Disordered" evidence="2">
    <location>
        <begin position="416"/>
        <end position="443"/>
    </location>
</feature>
<feature type="region of interest" description="Disordered" evidence="2">
    <location>
        <begin position="733"/>
        <end position="765"/>
    </location>
</feature>
<protein>
    <submittedName>
        <fullName evidence="3">Uncharacterized protein TCIL3000_11_14740</fullName>
    </submittedName>
</protein>
<evidence type="ECO:0000256" key="1">
    <source>
        <dbReference type="SAM" id="Coils"/>
    </source>
</evidence>